<feature type="coiled-coil region" evidence="1">
    <location>
        <begin position="189"/>
        <end position="219"/>
    </location>
</feature>
<proteinExistence type="predicted"/>
<feature type="region of interest" description="Disordered" evidence="2">
    <location>
        <begin position="350"/>
        <end position="388"/>
    </location>
</feature>
<dbReference type="AlphaFoldDB" id="A0A0E3LWD2"/>
<feature type="region of interest" description="Disordered" evidence="2">
    <location>
        <begin position="96"/>
        <end position="123"/>
    </location>
</feature>
<reference evidence="3 4" key="1">
    <citation type="submission" date="2014-07" db="EMBL/GenBank/DDBJ databases">
        <title>Methanogenic archaea and the global carbon cycle.</title>
        <authorList>
            <person name="Henriksen J.R."/>
            <person name="Luke J."/>
            <person name="Reinhart S."/>
            <person name="Benedict M.N."/>
            <person name="Youngblut N.D."/>
            <person name="Metcalf M.E."/>
            <person name="Whitaker R.J."/>
            <person name="Metcalf W.W."/>
        </authorList>
    </citation>
    <scope>NUCLEOTIDE SEQUENCE [LARGE SCALE GENOMIC DNA]</scope>
    <source>
        <strain evidence="3 4">LYC</strain>
    </source>
</reference>
<feature type="compositionally biased region" description="Acidic residues" evidence="2">
    <location>
        <begin position="376"/>
        <end position="388"/>
    </location>
</feature>
<evidence type="ECO:0008006" key="5">
    <source>
        <dbReference type="Google" id="ProtNLM"/>
    </source>
</evidence>
<evidence type="ECO:0000313" key="4">
    <source>
        <dbReference type="Proteomes" id="UP000033063"/>
    </source>
</evidence>
<evidence type="ECO:0000256" key="2">
    <source>
        <dbReference type="SAM" id="MobiDB-lite"/>
    </source>
</evidence>
<gene>
    <name evidence="3" type="ORF">MSMAL_2023</name>
</gene>
<dbReference type="PATRIC" id="fig|1434114.4.peg.2568"/>
<evidence type="ECO:0000313" key="3">
    <source>
        <dbReference type="EMBL" id="AKB68566.1"/>
    </source>
</evidence>
<keyword evidence="1" id="KW-0175">Coiled coil</keyword>
<accession>A0A0E3LWD2</accession>
<organism evidence="3 4">
    <name type="scientific">Methanosarcina mazei LYC</name>
    <dbReference type="NCBI Taxonomy" id="1434114"/>
    <lineage>
        <taxon>Archaea</taxon>
        <taxon>Methanobacteriati</taxon>
        <taxon>Methanobacteriota</taxon>
        <taxon>Stenosarchaea group</taxon>
        <taxon>Methanomicrobia</taxon>
        <taxon>Methanosarcinales</taxon>
        <taxon>Methanosarcinaceae</taxon>
        <taxon>Methanosarcina</taxon>
    </lineage>
</organism>
<evidence type="ECO:0000256" key="1">
    <source>
        <dbReference type="SAM" id="Coils"/>
    </source>
</evidence>
<feature type="compositionally biased region" description="Basic and acidic residues" evidence="2">
    <location>
        <begin position="113"/>
        <end position="123"/>
    </location>
</feature>
<name>A0A0E3LWD2_METMZ</name>
<dbReference type="EMBL" id="CP009513">
    <property type="protein sequence ID" value="AKB68566.1"/>
    <property type="molecule type" value="Genomic_DNA"/>
</dbReference>
<dbReference type="Proteomes" id="UP000033063">
    <property type="component" value="Chromosome"/>
</dbReference>
<protein>
    <recommendedName>
        <fullName evidence="5">Chromosome segregation ATPase</fullName>
    </recommendedName>
</protein>
<dbReference type="HOGENOM" id="CLU_071767_0_0_2"/>
<sequence>MLGFKLNIYLLITLFMKKYAYILSLLNNITIKNFNGGSHTTKPGEIIHYASYLTLIFILFSVLSPSALAGNGAGAGNADRNGKSFETFQKTELLQEKNQEKNQNENLTRGQKQPHEEVQERKQLKEKLNTQKNNYQNSRKNFLIIRSRLRAGNYNEKDLETTREYLNASIDYMIAHLEKVQYNLEQSNGSGTEARINAIEERISQLQEEKKAIEKAEDLEDFTKATESVRGVWNNVKNRTAVETGQTAGEKIDDFANKSESISRKLEKELEKLNETGVNTSELESKLENYNALMASARKNSEAAKEIYNKENATEEELSKANGYLQNALGEIKEANQVLKEIFEELEQYRSEETNRNRARNNPEPEFDDAKNGTENESENSTEEELES</sequence>